<dbReference type="OrthoDB" id="7197847at2"/>
<proteinExistence type="predicted"/>
<dbReference type="Gene3D" id="3.40.50.1820">
    <property type="entry name" value="alpha/beta hydrolase"/>
    <property type="match status" value="1"/>
</dbReference>
<feature type="signal peptide" evidence="1">
    <location>
        <begin position="1"/>
        <end position="24"/>
    </location>
</feature>
<evidence type="ECO:0000313" key="2">
    <source>
        <dbReference type="EMBL" id="RSM85803.1"/>
    </source>
</evidence>
<evidence type="ECO:0000313" key="3">
    <source>
        <dbReference type="Proteomes" id="UP000287547"/>
    </source>
</evidence>
<gene>
    <name evidence="2" type="ORF">DMH04_16550</name>
</gene>
<protein>
    <submittedName>
        <fullName evidence="2">Alpha/beta hydrolase</fullName>
    </submittedName>
</protein>
<dbReference type="Proteomes" id="UP000287547">
    <property type="component" value="Unassembled WGS sequence"/>
</dbReference>
<dbReference type="EMBL" id="QHKI01000011">
    <property type="protein sequence ID" value="RSM85803.1"/>
    <property type="molecule type" value="Genomic_DNA"/>
</dbReference>
<dbReference type="Pfam" id="PF00756">
    <property type="entry name" value="Esterase"/>
    <property type="match status" value="1"/>
</dbReference>
<evidence type="ECO:0000256" key="1">
    <source>
        <dbReference type="SAM" id="SignalP"/>
    </source>
</evidence>
<reference evidence="2 3" key="1">
    <citation type="submission" date="2018-05" db="EMBL/GenBank/DDBJ databases">
        <title>Evolution of GPA BGCs.</title>
        <authorList>
            <person name="Waglechner N."/>
            <person name="Wright G.D."/>
        </authorList>
    </citation>
    <scope>NUCLEOTIDE SEQUENCE [LARGE SCALE GENOMIC DNA]</scope>
    <source>
        <strain evidence="2 3">A82846</strain>
    </source>
</reference>
<dbReference type="GO" id="GO:0016787">
    <property type="term" value="F:hydrolase activity"/>
    <property type="evidence" value="ECO:0007669"/>
    <property type="project" value="UniProtKB-KW"/>
</dbReference>
<feature type="chain" id="PRO_5019403982" evidence="1">
    <location>
        <begin position="25"/>
        <end position="458"/>
    </location>
</feature>
<name>A0A428ZCK4_KIBAR</name>
<organism evidence="2 3">
    <name type="scientific">Kibdelosporangium aridum</name>
    <dbReference type="NCBI Taxonomy" id="2030"/>
    <lineage>
        <taxon>Bacteria</taxon>
        <taxon>Bacillati</taxon>
        <taxon>Actinomycetota</taxon>
        <taxon>Actinomycetes</taxon>
        <taxon>Pseudonocardiales</taxon>
        <taxon>Pseudonocardiaceae</taxon>
        <taxon>Kibdelosporangium</taxon>
    </lineage>
</organism>
<dbReference type="AlphaFoldDB" id="A0A428ZCK4"/>
<dbReference type="RefSeq" id="WP_037267770.1">
    <property type="nucleotide sequence ID" value="NZ_QHKI01000011.1"/>
</dbReference>
<accession>A0A428ZCK4</accession>
<dbReference type="InterPro" id="IPR029058">
    <property type="entry name" value="AB_hydrolase_fold"/>
</dbReference>
<comment type="caution">
    <text evidence="2">The sequence shown here is derived from an EMBL/GenBank/DDBJ whole genome shotgun (WGS) entry which is preliminary data.</text>
</comment>
<dbReference type="InterPro" id="IPR000801">
    <property type="entry name" value="Esterase-like"/>
</dbReference>
<keyword evidence="2" id="KW-0378">Hydrolase</keyword>
<dbReference type="SUPFAM" id="SSF53474">
    <property type="entry name" value="alpha/beta-Hydrolases"/>
    <property type="match status" value="1"/>
</dbReference>
<sequence>MKSVIATALLTAALISGSVTTAAAAEDHRTYTGSIDGAAYLVKVPTRWNGDLVLYSHGYFPLGYDPGRIGLANRPETEGWLLEHGYALAASDYKGRNGAVYEQGPRDQLALLDWFGKNVRQPKRTVALGSSMGGALSIMLAEQSPRRFAGVASLCGPIDLNSAWNGILDVSFALKTLLAPDKNIELVRVTNPQQSAELLQAAITEALTSPQGRAKLALAGALGNVPGWVTADKPRSTDVAEQIRQQAFQISLIHVNTFGPFSRVDLEQRAGGNPSWNTGIDYARQLARSGERELVRDAYRAAGVDLHADLAALAAAPRISADPAAADWMSRFAVPSATTPTPVLTFHNVADSAEPGNERWYAQQVRRSGEPNRLRQLYADRPGHCSFSSAEEIVVLESLFDRIDSGRWPHLDPRHLTAAASKFDAGYHKVTDVATFRDVPAAPGFVRFTPDPLMRPSR</sequence>
<keyword evidence="1" id="KW-0732">Signal</keyword>